<dbReference type="GO" id="GO:0046872">
    <property type="term" value="F:metal ion binding"/>
    <property type="evidence" value="ECO:0007669"/>
    <property type="project" value="UniProtKB-KW"/>
</dbReference>
<feature type="compositionally biased region" description="Basic residues" evidence="8">
    <location>
        <begin position="109"/>
        <end position="123"/>
    </location>
</feature>
<feature type="compositionally biased region" description="Polar residues" evidence="8">
    <location>
        <begin position="326"/>
        <end position="335"/>
    </location>
</feature>
<evidence type="ECO:0000256" key="8">
    <source>
        <dbReference type="SAM" id="MobiDB-lite"/>
    </source>
</evidence>
<proteinExistence type="predicted"/>
<dbReference type="InterPro" id="IPR056751">
    <property type="entry name" value="PAS_13"/>
</dbReference>
<dbReference type="PANTHER" id="PTHR47659:SF8">
    <property type="entry name" value="GLUCOSE STARVATION MODULATOR PROTEIN 1"/>
    <property type="match status" value="1"/>
</dbReference>
<keyword evidence="2" id="KW-0479">Metal-binding</keyword>
<dbReference type="GO" id="GO:0009267">
    <property type="term" value="P:cellular response to starvation"/>
    <property type="evidence" value="ECO:0007669"/>
    <property type="project" value="TreeGrafter"/>
</dbReference>
<dbReference type="GO" id="GO:0003700">
    <property type="term" value="F:DNA-binding transcription factor activity"/>
    <property type="evidence" value="ECO:0007669"/>
    <property type="project" value="TreeGrafter"/>
</dbReference>
<dbReference type="GO" id="GO:0005634">
    <property type="term" value="C:nucleus"/>
    <property type="evidence" value="ECO:0007669"/>
    <property type="project" value="UniProtKB-SubCell"/>
</dbReference>
<evidence type="ECO:0000256" key="5">
    <source>
        <dbReference type="ARBA" id="ARBA00023125"/>
    </source>
</evidence>
<dbReference type="InterPro" id="IPR050335">
    <property type="entry name" value="ERT1_acuK_gluconeogen_tf"/>
</dbReference>
<feature type="compositionally biased region" description="Basic and acidic residues" evidence="8">
    <location>
        <begin position="137"/>
        <end position="150"/>
    </location>
</feature>
<keyword evidence="4" id="KW-0805">Transcription regulation</keyword>
<feature type="region of interest" description="Disordered" evidence="8">
    <location>
        <begin position="273"/>
        <end position="313"/>
    </location>
</feature>
<evidence type="ECO:0000313" key="11">
    <source>
        <dbReference type="Proteomes" id="UP000662931"/>
    </source>
</evidence>
<dbReference type="RefSeq" id="XP_038776645.1">
    <property type="nucleotide sequence ID" value="XM_038920717.1"/>
</dbReference>
<keyword evidence="11" id="KW-1185">Reference proteome</keyword>
<feature type="region of interest" description="Disordered" evidence="8">
    <location>
        <begin position="106"/>
        <end position="159"/>
    </location>
</feature>
<reference evidence="10" key="1">
    <citation type="submission" date="2020-10" db="EMBL/GenBank/DDBJ databases">
        <authorList>
            <person name="Roach M.J.R."/>
        </authorList>
    </citation>
    <scope>NUCLEOTIDE SEQUENCE</scope>
    <source>
        <strain evidence="10">CBS 1945</strain>
    </source>
</reference>
<dbReference type="OrthoDB" id="2538135at2759"/>
<feature type="region of interest" description="Disordered" evidence="8">
    <location>
        <begin position="326"/>
        <end position="370"/>
    </location>
</feature>
<dbReference type="PANTHER" id="PTHR47659">
    <property type="entry name" value="ZN(II)2CYS6 TRANSCRIPTION FACTOR (EUROFUNG)-RELATED"/>
    <property type="match status" value="1"/>
</dbReference>
<dbReference type="GO" id="GO:0000977">
    <property type="term" value="F:RNA polymerase II transcription regulatory region sequence-specific DNA binding"/>
    <property type="evidence" value="ECO:0007669"/>
    <property type="project" value="TreeGrafter"/>
</dbReference>
<keyword evidence="5" id="KW-0238">DNA-binding</keyword>
<name>A0A875RN21_EENNA</name>
<dbReference type="Pfam" id="PF24990">
    <property type="entry name" value="PAS_13"/>
    <property type="match status" value="1"/>
</dbReference>
<dbReference type="GeneID" id="62193786"/>
<evidence type="ECO:0000259" key="9">
    <source>
        <dbReference type="PROSITE" id="PS50112"/>
    </source>
</evidence>
<evidence type="ECO:0000256" key="7">
    <source>
        <dbReference type="ARBA" id="ARBA00023242"/>
    </source>
</evidence>
<keyword evidence="3" id="KW-0862">Zinc</keyword>
<dbReference type="Proteomes" id="UP000662931">
    <property type="component" value="Chromosome 1"/>
</dbReference>
<dbReference type="EMBL" id="CP064812">
    <property type="protein sequence ID" value="QPG73080.1"/>
    <property type="molecule type" value="Genomic_DNA"/>
</dbReference>
<dbReference type="KEGG" id="bnn:FOA43_000385"/>
<accession>A0A875RN21</accession>
<dbReference type="AlphaFoldDB" id="A0A875RN21"/>
<protein>
    <recommendedName>
        <fullName evidence="9">PAS domain-containing protein</fullName>
    </recommendedName>
</protein>
<gene>
    <name evidence="10" type="ORF">FOA43_000385</name>
</gene>
<evidence type="ECO:0000256" key="3">
    <source>
        <dbReference type="ARBA" id="ARBA00022833"/>
    </source>
</evidence>
<feature type="compositionally biased region" description="Polar residues" evidence="8">
    <location>
        <begin position="356"/>
        <end position="370"/>
    </location>
</feature>
<evidence type="ECO:0000256" key="1">
    <source>
        <dbReference type="ARBA" id="ARBA00004123"/>
    </source>
</evidence>
<evidence type="ECO:0000256" key="4">
    <source>
        <dbReference type="ARBA" id="ARBA00023015"/>
    </source>
</evidence>
<feature type="domain" description="PAS" evidence="9">
    <location>
        <begin position="546"/>
        <end position="603"/>
    </location>
</feature>
<sequence length="666" mass="73982">MSNSLGSLPGWHVNFVIPSTCSVTTVDPAVTASNEGFTKIARTPFEKKKSTSRKDSIDLSLESMSQVGQLGEFGSTSAIGTTNIIRLLDSDSTAFSVSGQSKKLQIGGKVKKKRRKYRKRKKKADSPMKMIQVTEQTQKHVPDSKQEAPTRFHSPSLPAGSQNLSAASFVNFEDTSKAILPFSLSVATLNKLLSHASGVLPPSQVPTFQLPPKPQSHLASSQIDPAFNSSTIRVINPDNTSDNANVSTLSDHIPTEVSSHTPQYSAFDSGVDLQSTVDPEEPLEFNAPSSRRPSLASISASSHTLNVPHQSSNQELLSAPASIDSSVYKQKQLQHSSRDSSPHHQFPNALDRKSPEGSSDNSSGKKFMSTTANDEYVKLTDLLNTNPPSPSQDFLEDFSGHIDTDDDYHISLPFIEIGIDDNSMRTSYTNNTTPNSYIYNGEHSHMPNTAREIPHDLQEDDDFTSPLIMRHVIKKPDDIYLTSIVKAYQYPKAYHALIAYLKQRFDKNQLIEVAKCMAKYRPSFIAATKSLYENDLIFTERSFQRALLEYEQLISLSPSPTIIWRRTGEIVALTNGFATMTGYSKMSLLSKRTFIVELMDDESTLKYFQSFSEMAFGDLNATYLTDCNLRKADDNDYLKCCCVWTIKRDVFDIPMLIVGQFLPVLS</sequence>
<dbReference type="PROSITE" id="PS50112">
    <property type="entry name" value="PAS"/>
    <property type="match status" value="1"/>
</dbReference>
<evidence type="ECO:0000256" key="2">
    <source>
        <dbReference type="ARBA" id="ARBA00022723"/>
    </source>
</evidence>
<dbReference type="InterPro" id="IPR000014">
    <property type="entry name" value="PAS"/>
</dbReference>
<evidence type="ECO:0000256" key="6">
    <source>
        <dbReference type="ARBA" id="ARBA00023163"/>
    </source>
</evidence>
<comment type="subcellular location">
    <subcellularLocation>
        <location evidence="1">Nucleus</location>
    </subcellularLocation>
</comment>
<organism evidence="10 11">
    <name type="scientific">Eeniella nana</name>
    <name type="common">Yeast</name>
    <name type="synonym">Brettanomyces nanus</name>
    <dbReference type="NCBI Taxonomy" id="13502"/>
    <lineage>
        <taxon>Eukaryota</taxon>
        <taxon>Fungi</taxon>
        <taxon>Dikarya</taxon>
        <taxon>Ascomycota</taxon>
        <taxon>Saccharomycotina</taxon>
        <taxon>Pichiomycetes</taxon>
        <taxon>Pichiales</taxon>
        <taxon>Pichiaceae</taxon>
        <taxon>Brettanomyces</taxon>
    </lineage>
</organism>
<evidence type="ECO:0000313" key="10">
    <source>
        <dbReference type="EMBL" id="QPG73080.1"/>
    </source>
</evidence>
<feature type="compositionally biased region" description="Polar residues" evidence="8">
    <location>
        <begin position="287"/>
        <end position="313"/>
    </location>
</feature>
<keyword evidence="6" id="KW-0804">Transcription</keyword>
<keyword evidence="7" id="KW-0539">Nucleus</keyword>